<evidence type="ECO:0000259" key="4">
    <source>
        <dbReference type="PROSITE" id="PS51715"/>
    </source>
</evidence>
<dbReference type="InterPro" id="IPR015894">
    <property type="entry name" value="Guanylate-bd_N"/>
</dbReference>
<comment type="similarity">
    <text evidence="3">Belongs to the TRAFAC class dynamin-like GTPase superfamily. GB1/RHD3 GTPase family.</text>
</comment>
<evidence type="ECO:0000256" key="3">
    <source>
        <dbReference type="PROSITE-ProRule" id="PRU01052"/>
    </source>
</evidence>
<dbReference type="Pfam" id="PF02263">
    <property type="entry name" value="GBP"/>
    <property type="match status" value="1"/>
</dbReference>
<keyword evidence="1" id="KW-0547">Nucleotide-binding</keyword>
<sequence length="601" mass="67674">MTGRAVQILQTQNNNVTQFDNEALEAVFLREDVRDKRVVVVSISGIFGKGKSFLLNYMLKYLNSQCDPLWLNNKTAPLEGFSWGGRSKRETTGLLMWSNPFLIPLPSGEQVAVVLVDTQGTFDIETIVQECATVFSLSLLVSSVQVFNLSRNITEHDLQHLLLFTEYARQALGEDVERPFQKLQLLVRDWATPHLALFGPEGGKQLFNHLMQETNQQTEEAHWMRQRIRDSFAEISCFLMPHPGKKVTIEENYDGKVADMRPQFKDQLVRLVPLLLSPESLQNAVKVIQGHTVTAEQLCKLFQDYTNFFSNNNVPIVKPTSVAAADVRNVKMVAALAEIQFRFLSIMFRGAEGCYIDPDYVSNINDTLKVAILKMFYDERCVGGPELAHKHLVKLEQTMDLQNESLLGSNTELEEMTEAVYGNIVANLKVNLHSMSSDANEATSNLEGIGIALARYDVQNKLQARIESIDPAVRHIIYVGHRLADDESKFHDVIEILCEALEKDSNTAMQQAIAKIEGIGIALAILSSDVLARQDKAQTPRLSQEELDNLYSRVEKRAVRAARVQSRYDTASVLEIASTLTPREKRVLKVKKTLSLVFPFM</sequence>
<reference evidence="5" key="1">
    <citation type="submission" date="2020-11" db="EMBL/GenBank/DDBJ databases">
        <authorList>
            <person name="Tran Van P."/>
        </authorList>
    </citation>
    <scope>NUCLEOTIDE SEQUENCE</scope>
</reference>
<evidence type="ECO:0000256" key="2">
    <source>
        <dbReference type="ARBA" id="ARBA00023134"/>
    </source>
</evidence>
<keyword evidence="2" id="KW-0342">GTP-binding</keyword>
<dbReference type="GO" id="GO:0005525">
    <property type="term" value="F:GTP binding"/>
    <property type="evidence" value="ECO:0007669"/>
    <property type="project" value="UniProtKB-KW"/>
</dbReference>
<organism evidence="5">
    <name type="scientific">Timema tahoe</name>
    <dbReference type="NCBI Taxonomy" id="61484"/>
    <lineage>
        <taxon>Eukaryota</taxon>
        <taxon>Metazoa</taxon>
        <taxon>Ecdysozoa</taxon>
        <taxon>Arthropoda</taxon>
        <taxon>Hexapoda</taxon>
        <taxon>Insecta</taxon>
        <taxon>Pterygota</taxon>
        <taxon>Neoptera</taxon>
        <taxon>Polyneoptera</taxon>
        <taxon>Phasmatodea</taxon>
        <taxon>Timematodea</taxon>
        <taxon>Timematoidea</taxon>
        <taxon>Timematidae</taxon>
        <taxon>Timema</taxon>
    </lineage>
</organism>
<dbReference type="InterPro" id="IPR027417">
    <property type="entry name" value="P-loop_NTPase"/>
</dbReference>
<dbReference type="GO" id="GO:0003924">
    <property type="term" value="F:GTPase activity"/>
    <property type="evidence" value="ECO:0007669"/>
    <property type="project" value="InterPro"/>
</dbReference>
<dbReference type="Gene3D" id="3.40.50.300">
    <property type="entry name" value="P-loop containing nucleotide triphosphate hydrolases"/>
    <property type="match status" value="1"/>
</dbReference>
<evidence type="ECO:0000313" key="5">
    <source>
        <dbReference type="EMBL" id="CAD7459272.1"/>
    </source>
</evidence>
<feature type="domain" description="GB1/RHD3-type G" evidence="4">
    <location>
        <begin position="35"/>
        <end position="280"/>
    </location>
</feature>
<dbReference type="EMBL" id="OE002758">
    <property type="protein sequence ID" value="CAD7459272.1"/>
    <property type="molecule type" value="Genomic_DNA"/>
</dbReference>
<gene>
    <name evidence="5" type="ORF">TTEB3V08_LOCUS7235</name>
</gene>
<proteinExistence type="inferred from homology"/>
<accession>A0A7R9IIZ8</accession>
<dbReference type="AlphaFoldDB" id="A0A7R9IIZ8"/>
<protein>
    <recommendedName>
        <fullName evidence="4">GB1/RHD3-type G domain-containing protein</fullName>
    </recommendedName>
</protein>
<dbReference type="CDD" id="cd01851">
    <property type="entry name" value="GBP"/>
    <property type="match status" value="1"/>
</dbReference>
<dbReference type="InterPro" id="IPR030386">
    <property type="entry name" value="G_GB1_RHD3_dom"/>
</dbReference>
<evidence type="ECO:0000256" key="1">
    <source>
        <dbReference type="ARBA" id="ARBA00022741"/>
    </source>
</evidence>
<dbReference type="PROSITE" id="PS51715">
    <property type="entry name" value="G_GB1_RHD3"/>
    <property type="match status" value="1"/>
</dbReference>
<dbReference type="SUPFAM" id="SSF52540">
    <property type="entry name" value="P-loop containing nucleoside triphosphate hydrolases"/>
    <property type="match status" value="1"/>
</dbReference>
<dbReference type="PANTHER" id="PTHR10751">
    <property type="entry name" value="GUANYLATE BINDING PROTEIN"/>
    <property type="match status" value="1"/>
</dbReference>
<name>A0A7R9IIZ8_9NEOP</name>